<dbReference type="Gramene" id="rna25931">
    <property type="protein sequence ID" value="RHN63252.1"/>
    <property type="gene ID" value="gene25931"/>
</dbReference>
<proteinExistence type="predicted"/>
<name>A0A396ICG9_MEDTR</name>
<accession>A0A396ICG9</accession>
<dbReference type="Proteomes" id="UP000265566">
    <property type="component" value="Chromosome 4"/>
</dbReference>
<gene>
    <name evidence="1" type="ORF">MtrunA17_Chr4g0056291</name>
</gene>
<organism evidence="1">
    <name type="scientific">Medicago truncatula</name>
    <name type="common">Barrel medic</name>
    <name type="synonym">Medicago tribuloides</name>
    <dbReference type="NCBI Taxonomy" id="3880"/>
    <lineage>
        <taxon>Eukaryota</taxon>
        <taxon>Viridiplantae</taxon>
        <taxon>Streptophyta</taxon>
        <taxon>Embryophyta</taxon>
        <taxon>Tracheophyta</taxon>
        <taxon>Spermatophyta</taxon>
        <taxon>Magnoliopsida</taxon>
        <taxon>eudicotyledons</taxon>
        <taxon>Gunneridae</taxon>
        <taxon>Pentapetalae</taxon>
        <taxon>rosids</taxon>
        <taxon>fabids</taxon>
        <taxon>Fabales</taxon>
        <taxon>Fabaceae</taxon>
        <taxon>Papilionoideae</taxon>
        <taxon>50 kb inversion clade</taxon>
        <taxon>NPAAA clade</taxon>
        <taxon>Hologalegina</taxon>
        <taxon>IRL clade</taxon>
        <taxon>Trifolieae</taxon>
        <taxon>Medicago</taxon>
    </lineage>
</organism>
<evidence type="ECO:0000313" key="1">
    <source>
        <dbReference type="EMBL" id="RHN63252.1"/>
    </source>
</evidence>
<dbReference type="EMBL" id="PSQE01000004">
    <property type="protein sequence ID" value="RHN63252.1"/>
    <property type="molecule type" value="Genomic_DNA"/>
</dbReference>
<comment type="caution">
    <text evidence="1">The sequence shown here is derived from an EMBL/GenBank/DDBJ whole genome shotgun (WGS) entry which is preliminary data.</text>
</comment>
<dbReference type="AlphaFoldDB" id="A0A396ICG9"/>
<protein>
    <submittedName>
        <fullName evidence="1">Uncharacterized protein</fullName>
    </submittedName>
</protein>
<sequence length="59" mass="6844">MLEKRAFPKVDCCRGTNIEDWRLMLKQNMFSCPSVLSSLEENDICIVPPKLRDICLDID</sequence>
<reference evidence="1" key="1">
    <citation type="journal article" date="2018" name="Nat. Plants">
        <title>Whole-genome landscape of Medicago truncatula symbiotic genes.</title>
        <authorList>
            <person name="Pecrix Y."/>
            <person name="Gamas P."/>
            <person name="Carrere S."/>
        </authorList>
    </citation>
    <scope>NUCLEOTIDE SEQUENCE</scope>
    <source>
        <tissue evidence="1">Leaves</tissue>
    </source>
</reference>